<protein>
    <submittedName>
        <fullName evidence="1">Uncharacterized protein</fullName>
    </submittedName>
</protein>
<accession>A0A5J5KZS6</accession>
<dbReference type="Proteomes" id="UP000325957">
    <property type="component" value="Unassembled WGS sequence"/>
</dbReference>
<dbReference type="RefSeq" id="WP_158033813.1">
    <property type="nucleotide sequence ID" value="NZ_ML708617.1"/>
</dbReference>
<dbReference type="AlphaFoldDB" id="A0A5J5KZS6"/>
<organism evidence="1 2">
    <name type="scientific">Kocuria coralli</name>
    <dbReference type="NCBI Taxonomy" id="1461025"/>
    <lineage>
        <taxon>Bacteria</taxon>
        <taxon>Bacillati</taxon>
        <taxon>Actinomycetota</taxon>
        <taxon>Actinomycetes</taxon>
        <taxon>Micrococcales</taxon>
        <taxon>Micrococcaceae</taxon>
        <taxon>Kocuria</taxon>
    </lineage>
</organism>
<proteinExistence type="predicted"/>
<dbReference type="EMBL" id="SZWF01000008">
    <property type="protein sequence ID" value="KAA9394211.1"/>
    <property type="molecule type" value="Genomic_DNA"/>
</dbReference>
<evidence type="ECO:0000313" key="1">
    <source>
        <dbReference type="EMBL" id="KAA9394211.1"/>
    </source>
</evidence>
<keyword evidence="2" id="KW-1185">Reference proteome</keyword>
<gene>
    <name evidence="1" type="ORF">FCK90_08145</name>
</gene>
<reference evidence="1 2" key="1">
    <citation type="submission" date="2019-05" db="EMBL/GenBank/DDBJ databases">
        <title>Kocuria coralli sp. nov., a novel actinobacterium isolated from coral reef seawater.</title>
        <authorList>
            <person name="Li J."/>
        </authorList>
    </citation>
    <scope>NUCLEOTIDE SEQUENCE [LARGE SCALE GENOMIC DNA]</scope>
    <source>
        <strain evidence="1 2">SCSIO 13007</strain>
    </source>
</reference>
<evidence type="ECO:0000313" key="2">
    <source>
        <dbReference type="Proteomes" id="UP000325957"/>
    </source>
</evidence>
<name>A0A5J5KZS6_9MICC</name>
<sequence length="180" mass="19132">MLVLIAVIWEWIPVPEILGRVSAAVVLAGLVLAAVRWIGSRSPRTAPTDRPIAREVRSSAARSTWSGTIAGLSAQELPAAAQILDATSLEYAVESIDPGDGVLVLRKLPGMRSYGSFVTIRQLNDGPEYRYEVSSAPAPRTILLDFGGSRRDVLWAVSSLRAISALGRTGAEAPGSGPER</sequence>
<comment type="caution">
    <text evidence="1">The sequence shown here is derived from an EMBL/GenBank/DDBJ whole genome shotgun (WGS) entry which is preliminary data.</text>
</comment>